<dbReference type="EMBL" id="MN739499">
    <property type="protein sequence ID" value="QHT08662.1"/>
    <property type="molecule type" value="Genomic_DNA"/>
</dbReference>
<dbReference type="PANTHER" id="PTHR42646">
    <property type="entry name" value="FLAP ENDONUCLEASE XNI"/>
    <property type="match status" value="1"/>
</dbReference>
<dbReference type="PANTHER" id="PTHR42646:SF2">
    <property type="entry name" value="5'-3' EXONUCLEASE FAMILY PROTEIN"/>
    <property type="match status" value="1"/>
</dbReference>
<sequence length="268" mass="31855">MTNYILIDASYFIFYRVFALHVWWKNARPHEELVNPYDNEEFVEKFKSTFKSKIDEIKKKLKIKEAKIIVGKDCPQHQIWRMALHPSYKGGRNEEKNKQANVGNFFQLVYKEQLFQQAGVDLIVELDKLEADDCLALTARHLYKKYEDAQIYIITSDHDYIQLSNDRIHLYNLKYKSLLESKSYSGDPKRDLFYKIVLGDKSDNIQGVFEKCGKKTVEKCFDDPEFFETKLNKENKNLDYQRNLQLINFDYIPSILVELFYNDILINL</sequence>
<accession>A0A6C0CWW5</accession>
<evidence type="ECO:0000256" key="2">
    <source>
        <dbReference type="ARBA" id="ARBA00022801"/>
    </source>
</evidence>
<proteinExistence type="predicted"/>
<dbReference type="InterPro" id="IPR029060">
    <property type="entry name" value="PIN-like_dom_sf"/>
</dbReference>
<dbReference type="GO" id="GO:0017108">
    <property type="term" value="F:5'-flap endonuclease activity"/>
    <property type="evidence" value="ECO:0007669"/>
    <property type="project" value="InterPro"/>
</dbReference>
<dbReference type="GO" id="GO:0033567">
    <property type="term" value="P:DNA replication, Okazaki fragment processing"/>
    <property type="evidence" value="ECO:0007669"/>
    <property type="project" value="InterPro"/>
</dbReference>
<dbReference type="SUPFAM" id="SSF88723">
    <property type="entry name" value="PIN domain-like"/>
    <property type="match status" value="1"/>
</dbReference>
<keyword evidence="2" id="KW-0378">Hydrolase</keyword>
<dbReference type="SUPFAM" id="SSF47807">
    <property type="entry name" value="5' to 3' exonuclease, C-terminal subdomain"/>
    <property type="match status" value="1"/>
</dbReference>
<feature type="domain" description="5'-3' exonuclease" evidence="3">
    <location>
        <begin position="3"/>
        <end position="267"/>
    </location>
</feature>
<name>A0A6C0CWW5_9ZZZZ</name>
<dbReference type="GO" id="GO:0008409">
    <property type="term" value="F:5'-3' exonuclease activity"/>
    <property type="evidence" value="ECO:0007669"/>
    <property type="project" value="InterPro"/>
</dbReference>
<reference evidence="4" key="1">
    <citation type="journal article" date="2020" name="Nature">
        <title>Giant virus diversity and host interactions through global metagenomics.</title>
        <authorList>
            <person name="Schulz F."/>
            <person name="Roux S."/>
            <person name="Paez-Espino D."/>
            <person name="Jungbluth S."/>
            <person name="Walsh D.A."/>
            <person name="Denef V.J."/>
            <person name="McMahon K.D."/>
            <person name="Konstantinidis K.T."/>
            <person name="Eloe-Fadrosh E.A."/>
            <person name="Kyrpides N.C."/>
            <person name="Woyke T."/>
        </authorList>
    </citation>
    <scope>NUCLEOTIDE SEQUENCE</scope>
    <source>
        <strain evidence="4">GVMAG-M-3300023109-53</strain>
    </source>
</reference>
<keyword evidence="1" id="KW-0540">Nuclease</keyword>
<dbReference type="InterPro" id="IPR038969">
    <property type="entry name" value="FEN"/>
</dbReference>
<evidence type="ECO:0000256" key="1">
    <source>
        <dbReference type="ARBA" id="ARBA00022722"/>
    </source>
</evidence>
<dbReference type="InterPro" id="IPR036279">
    <property type="entry name" value="5-3_exonuclease_C_sf"/>
</dbReference>
<dbReference type="SMART" id="SM00475">
    <property type="entry name" value="53EXOc"/>
    <property type="match status" value="1"/>
</dbReference>
<dbReference type="GO" id="GO:0003677">
    <property type="term" value="F:DNA binding"/>
    <property type="evidence" value="ECO:0007669"/>
    <property type="project" value="InterPro"/>
</dbReference>
<evidence type="ECO:0000259" key="3">
    <source>
        <dbReference type="SMART" id="SM00475"/>
    </source>
</evidence>
<organism evidence="4">
    <name type="scientific">viral metagenome</name>
    <dbReference type="NCBI Taxonomy" id="1070528"/>
    <lineage>
        <taxon>unclassified sequences</taxon>
        <taxon>metagenomes</taxon>
        <taxon>organismal metagenomes</taxon>
    </lineage>
</organism>
<dbReference type="InterPro" id="IPR020046">
    <property type="entry name" value="5-3_exonucl_a-hlix_arch_N"/>
</dbReference>
<evidence type="ECO:0000313" key="4">
    <source>
        <dbReference type="EMBL" id="QHT08662.1"/>
    </source>
</evidence>
<dbReference type="InterPro" id="IPR002421">
    <property type="entry name" value="5-3_exonuclease"/>
</dbReference>
<dbReference type="Gene3D" id="3.40.50.1010">
    <property type="entry name" value="5'-nuclease"/>
    <property type="match status" value="1"/>
</dbReference>
<dbReference type="AlphaFoldDB" id="A0A6C0CWW5"/>
<protein>
    <recommendedName>
        <fullName evidence="3">5'-3' exonuclease domain-containing protein</fullName>
    </recommendedName>
</protein>
<dbReference type="Pfam" id="PF02739">
    <property type="entry name" value="5_3_exonuc_N"/>
    <property type="match status" value="1"/>
</dbReference>